<feature type="domain" description="Peptidase M13 N-terminal" evidence="1">
    <location>
        <begin position="2"/>
        <end position="318"/>
    </location>
</feature>
<dbReference type="Ensembl" id="ENSEBUT00000000424.1">
    <property type="protein sequence ID" value="ENSEBUP00000000135.1"/>
    <property type="gene ID" value="ENSEBUG00000000385.1"/>
</dbReference>
<proteinExistence type="predicted"/>
<dbReference type="AlphaFoldDB" id="A0A8C4N198"/>
<dbReference type="PANTHER" id="PTHR11733">
    <property type="entry name" value="ZINC METALLOPROTEASE FAMILY M13 NEPRILYSIN-RELATED"/>
    <property type="match status" value="1"/>
</dbReference>
<dbReference type="InterPro" id="IPR042089">
    <property type="entry name" value="Peptidase_M13_dom_2"/>
</dbReference>
<dbReference type="Gene3D" id="1.10.1380.10">
    <property type="entry name" value="Neutral endopeptidase , domain2"/>
    <property type="match status" value="1"/>
</dbReference>
<name>A0A8C4N198_EPTBU</name>
<dbReference type="InterPro" id="IPR024079">
    <property type="entry name" value="MetalloPept_cat_dom_sf"/>
</dbReference>
<dbReference type="GO" id="GO:0005886">
    <property type="term" value="C:plasma membrane"/>
    <property type="evidence" value="ECO:0007669"/>
    <property type="project" value="TreeGrafter"/>
</dbReference>
<keyword evidence="3" id="KW-1185">Reference proteome</keyword>
<accession>A0A8C4N198</accession>
<reference evidence="2" key="2">
    <citation type="submission" date="2025-09" db="UniProtKB">
        <authorList>
            <consortium name="Ensembl"/>
        </authorList>
    </citation>
    <scope>IDENTIFICATION</scope>
</reference>
<dbReference type="Gene3D" id="3.40.390.10">
    <property type="entry name" value="Collagenase (Catalytic Domain)"/>
    <property type="match status" value="1"/>
</dbReference>
<dbReference type="InterPro" id="IPR008753">
    <property type="entry name" value="Peptidase_M13_N"/>
</dbReference>
<dbReference type="Pfam" id="PF05649">
    <property type="entry name" value="Peptidase_M13_N"/>
    <property type="match status" value="1"/>
</dbReference>
<dbReference type="GO" id="GO:0004222">
    <property type="term" value="F:metalloendopeptidase activity"/>
    <property type="evidence" value="ECO:0007669"/>
    <property type="project" value="InterPro"/>
</dbReference>
<dbReference type="GO" id="GO:0016485">
    <property type="term" value="P:protein processing"/>
    <property type="evidence" value="ECO:0007669"/>
    <property type="project" value="TreeGrafter"/>
</dbReference>
<protein>
    <recommendedName>
        <fullName evidence="1">Peptidase M13 N-terminal domain-containing protein</fullName>
    </recommendedName>
</protein>
<sequence>MRFYRGCVNESQLADRGVIPLQAFFKEMTLLTYSTSYTIQSLTETLAGNMMSLPLFRLRTLLSQRHCLTNALHISQPELGLPSSDLYQNSTVLAAYQTYIHDVLKLVLLDTNYNRSIGEQILKVEKQLAGISLKASEAERDFEKISLLDLQKSSPVINWEQLLNKMMPSTSASMYEPILITSKRYLENVNKVLANIRDIDQWYYMKWATLLKMSAALDRRFSMARVQLDAVIYGVKEALTPRWEYCLEETNRTFGPALQAVFARSKSSNTTCRMAESIVREINSSIYTHLDKLTFLNATTRHHIRNKLQNMAIKVGFPARILNRTNVDEQFIGVGVASYSRFFEDVRDVLRFETQNLREILLTCVNHTMWPIVVQSAHIHYCPMKTILYIPAGLLQSPFFSPDFPW</sequence>
<dbReference type="OMA" id="PIERHAK"/>
<reference evidence="2" key="1">
    <citation type="submission" date="2025-08" db="UniProtKB">
        <authorList>
            <consortium name="Ensembl"/>
        </authorList>
    </citation>
    <scope>IDENTIFICATION</scope>
</reference>
<dbReference type="PANTHER" id="PTHR11733:SF240">
    <property type="entry name" value="GH14155P-RELATED"/>
    <property type="match status" value="1"/>
</dbReference>
<evidence type="ECO:0000259" key="1">
    <source>
        <dbReference type="Pfam" id="PF05649"/>
    </source>
</evidence>
<dbReference type="SUPFAM" id="SSF55486">
    <property type="entry name" value="Metalloproteases ('zincins'), catalytic domain"/>
    <property type="match status" value="1"/>
</dbReference>
<dbReference type="GeneTree" id="ENSGT00940000164877"/>
<evidence type="ECO:0000313" key="2">
    <source>
        <dbReference type="Ensembl" id="ENSEBUP00000000135.1"/>
    </source>
</evidence>
<evidence type="ECO:0000313" key="3">
    <source>
        <dbReference type="Proteomes" id="UP000694388"/>
    </source>
</evidence>
<organism evidence="2 3">
    <name type="scientific">Eptatretus burgeri</name>
    <name type="common">Inshore hagfish</name>
    <dbReference type="NCBI Taxonomy" id="7764"/>
    <lineage>
        <taxon>Eukaryota</taxon>
        <taxon>Metazoa</taxon>
        <taxon>Chordata</taxon>
        <taxon>Craniata</taxon>
        <taxon>Vertebrata</taxon>
        <taxon>Cyclostomata</taxon>
        <taxon>Myxini</taxon>
        <taxon>Myxiniformes</taxon>
        <taxon>Myxinidae</taxon>
        <taxon>Eptatretinae</taxon>
        <taxon>Eptatretus</taxon>
    </lineage>
</organism>
<dbReference type="PROSITE" id="PS51885">
    <property type="entry name" value="NEPRILYSIN"/>
    <property type="match status" value="1"/>
</dbReference>
<dbReference type="Proteomes" id="UP000694388">
    <property type="component" value="Unplaced"/>
</dbReference>
<dbReference type="InterPro" id="IPR000718">
    <property type="entry name" value="Peptidase_M13"/>
</dbReference>